<name>A0ABR5KCB8_9GAMM</name>
<keyword evidence="1" id="KW-1133">Transmembrane helix</keyword>
<evidence type="ECO:0000256" key="1">
    <source>
        <dbReference type="SAM" id="Phobius"/>
    </source>
</evidence>
<proteinExistence type="predicted"/>
<reference evidence="2 3" key="1">
    <citation type="submission" date="2015-09" db="EMBL/GenBank/DDBJ databases">
        <title>Draft genome sequence and assembly of Photorhabdus sp. VMG, a bacterial symbiont associated with Heterorhabditis zealandica.</title>
        <authorList>
            <person name="Naidoo S."/>
            <person name="Featherston J."/>
            <person name="Mothupi B."/>
            <person name="Gray V.M."/>
        </authorList>
    </citation>
    <scope>NUCLEOTIDE SEQUENCE [LARGE SCALE GENOMIC DNA]</scope>
    <source>
        <strain evidence="2 3">VMG</strain>
    </source>
</reference>
<evidence type="ECO:0000313" key="2">
    <source>
        <dbReference type="EMBL" id="KOY62060.1"/>
    </source>
</evidence>
<keyword evidence="1" id="KW-0812">Transmembrane</keyword>
<evidence type="ECO:0000313" key="3">
    <source>
        <dbReference type="Proteomes" id="UP000037727"/>
    </source>
</evidence>
<feature type="transmembrane region" description="Helical" evidence="1">
    <location>
        <begin position="22"/>
        <end position="51"/>
    </location>
</feature>
<keyword evidence="1" id="KW-0472">Membrane</keyword>
<sequence>MFASGRFGQTAHFYLARGLQPLFLLMIIETLFIFLNYLSALAVFVFHYYVAALLHKIGDFKGKPPDEMCFLFIRNRHFLGVHRNGA</sequence>
<comment type="caution">
    <text evidence="2">The sequence shown here is derived from an EMBL/GenBank/DDBJ whole genome shotgun (WGS) entry which is preliminary data.</text>
</comment>
<dbReference type="Proteomes" id="UP000037727">
    <property type="component" value="Unassembled WGS sequence"/>
</dbReference>
<accession>A0ABR5KCB8</accession>
<organism evidence="2 3">
    <name type="scientific">Photorhabdus heterorhabditis</name>
    <dbReference type="NCBI Taxonomy" id="880156"/>
    <lineage>
        <taxon>Bacteria</taxon>
        <taxon>Pseudomonadati</taxon>
        <taxon>Pseudomonadota</taxon>
        <taxon>Gammaproteobacteria</taxon>
        <taxon>Enterobacterales</taxon>
        <taxon>Morganellaceae</taxon>
        <taxon>Photorhabdus</taxon>
    </lineage>
</organism>
<dbReference type="EMBL" id="LJCS01000025">
    <property type="protein sequence ID" value="KOY62060.1"/>
    <property type="molecule type" value="Genomic_DNA"/>
</dbReference>
<protein>
    <submittedName>
        <fullName evidence="2">Uncharacterized protein</fullName>
    </submittedName>
</protein>
<keyword evidence="3" id="KW-1185">Reference proteome</keyword>
<gene>
    <name evidence="2" type="ORF">AM629_10560</name>
</gene>